<dbReference type="InterPro" id="IPR002939">
    <property type="entry name" value="DnaJ_C"/>
</dbReference>
<dbReference type="Pfam" id="PF01556">
    <property type="entry name" value="DnaJ_C"/>
    <property type="match status" value="1"/>
</dbReference>
<evidence type="ECO:0000256" key="1">
    <source>
        <dbReference type="ARBA" id="ARBA00023186"/>
    </source>
</evidence>
<organism evidence="4 5">
    <name type="scientific">Nocardia albiluteola</name>
    <dbReference type="NCBI Taxonomy" id="2842303"/>
    <lineage>
        <taxon>Bacteria</taxon>
        <taxon>Bacillati</taxon>
        <taxon>Actinomycetota</taxon>
        <taxon>Actinomycetes</taxon>
        <taxon>Mycobacteriales</taxon>
        <taxon>Nocardiaceae</taxon>
        <taxon>Nocardia</taxon>
    </lineage>
</organism>
<dbReference type="Pfam" id="PF00226">
    <property type="entry name" value="DnaJ"/>
    <property type="match status" value="1"/>
</dbReference>
<feature type="domain" description="J" evidence="3">
    <location>
        <begin position="7"/>
        <end position="71"/>
    </location>
</feature>
<feature type="region of interest" description="Disordered" evidence="2">
    <location>
        <begin position="247"/>
        <end position="266"/>
    </location>
</feature>
<dbReference type="SMART" id="SM00271">
    <property type="entry name" value="DnaJ"/>
    <property type="match status" value="1"/>
</dbReference>
<dbReference type="EMBL" id="JAHKNI010000012">
    <property type="protein sequence ID" value="MBU3065750.1"/>
    <property type="molecule type" value="Genomic_DNA"/>
</dbReference>
<dbReference type="Proteomes" id="UP000733379">
    <property type="component" value="Unassembled WGS sequence"/>
</dbReference>
<evidence type="ECO:0000259" key="3">
    <source>
        <dbReference type="PROSITE" id="PS50076"/>
    </source>
</evidence>
<dbReference type="PROSITE" id="PS50076">
    <property type="entry name" value="DNAJ_2"/>
    <property type="match status" value="1"/>
</dbReference>
<dbReference type="RefSeq" id="WP_215921750.1">
    <property type="nucleotide sequence ID" value="NZ_JAHKNI010000012.1"/>
</dbReference>
<dbReference type="InterPro" id="IPR036869">
    <property type="entry name" value="J_dom_sf"/>
</dbReference>
<accession>A0ABS6B607</accession>
<dbReference type="SUPFAM" id="SSF49493">
    <property type="entry name" value="HSP40/DnaJ peptide-binding domain"/>
    <property type="match status" value="2"/>
</dbReference>
<comment type="caution">
    <text evidence="4">The sequence shown here is derived from an EMBL/GenBank/DDBJ whole genome shotgun (WGS) entry which is preliminary data.</text>
</comment>
<keyword evidence="1" id="KW-0143">Chaperone</keyword>
<protein>
    <submittedName>
        <fullName evidence="4">DnaJ domain-containing protein</fullName>
    </submittedName>
</protein>
<reference evidence="4 5" key="1">
    <citation type="submission" date="2021-06" db="EMBL/GenBank/DDBJ databases">
        <title>Actinomycetes sequencing.</title>
        <authorList>
            <person name="Shan Q."/>
        </authorList>
    </citation>
    <scope>NUCLEOTIDE SEQUENCE [LARGE SCALE GENOMIC DNA]</scope>
    <source>
        <strain evidence="4 5">NEAU-G5</strain>
    </source>
</reference>
<dbReference type="SUPFAM" id="SSF46565">
    <property type="entry name" value="Chaperone J-domain"/>
    <property type="match status" value="1"/>
</dbReference>
<dbReference type="InterPro" id="IPR001623">
    <property type="entry name" value="DnaJ_domain"/>
</dbReference>
<dbReference type="CDD" id="cd10747">
    <property type="entry name" value="DnaJ_C"/>
    <property type="match status" value="1"/>
</dbReference>
<dbReference type="PRINTS" id="PR00625">
    <property type="entry name" value="JDOMAIN"/>
</dbReference>
<evidence type="ECO:0000313" key="4">
    <source>
        <dbReference type="EMBL" id="MBU3065750.1"/>
    </source>
</evidence>
<keyword evidence="5" id="KW-1185">Reference proteome</keyword>
<sequence>MPVGYQDYYETLGVARDATEDDIRRAYRSLARKHHPDVNKDPEAEDRFKRISEAYEVLRDPDKRAQYDRLGADWRAGQDVSSDPGFGGGYAGDVHFGGGADFSDFFEQLFGAGRAGARARGPQGSASYPMRGADHEADLDLTLAEAAAGGHKHLSFADGRDYDVRIPPGVRDGQRIRLAGEGGPGHDGGPAGDLFLRARIAPHPRLRREGDDLHVDVLVSPSEAALGASVPVPTLTGTVKVRVPAGSSSGRTLRLRGQGMPNTRGESGNLFAHIQIAVPKHLDDEQRELYQKLAATHFDPREESA</sequence>
<gene>
    <name evidence="4" type="ORF">KO481_30020</name>
</gene>
<dbReference type="PANTHER" id="PTHR43096:SF52">
    <property type="entry name" value="DNAJ HOMOLOG 1, MITOCHONDRIAL-RELATED"/>
    <property type="match status" value="1"/>
</dbReference>
<evidence type="ECO:0000256" key="2">
    <source>
        <dbReference type="SAM" id="MobiDB-lite"/>
    </source>
</evidence>
<name>A0ABS6B607_9NOCA</name>
<dbReference type="CDD" id="cd06257">
    <property type="entry name" value="DnaJ"/>
    <property type="match status" value="1"/>
</dbReference>
<dbReference type="Gene3D" id="2.60.260.20">
    <property type="entry name" value="Urease metallochaperone UreE, N-terminal domain"/>
    <property type="match status" value="2"/>
</dbReference>
<dbReference type="InterPro" id="IPR008971">
    <property type="entry name" value="HSP40/DnaJ_pept-bd"/>
</dbReference>
<evidence type="ECO:0000313" key="5">
    <source>
        <dbReference type="Proteomes" id="UP000733379"/>
    </source>
</evidence>
<dbReference type="Gene3D" id="1.10.287.110">
    <property type="entry name" value="DnaJ domain"/>
    <property type="match status" value="1"/>
</dbReference>
<dbReference type="InterPro" id="IPR018253">
    <property type="entry name" value="DnaJ_domain_CS"/>
</dbReference>
<dbReference type="PANTHER" id="PTHR43096">
    <property type="entry name" value="DNAJ HOMOLOG 1, MITOCHONDRIAL-RELATED"/>
    <property type="match status" value="1"/>
</dbReference>
<dbReference type="PROSITE" id="PS00636">
    <property type="entry name" value="DNAJ_1"/>
    <property type="match status" value="1"/>
</dbReference>
<proteinExistence type="predicted"/>